<accession>A0ABW1AGL6</accession>
<proteinExistence type="predicted"/>
<evidence type="ECO:0000313" key="1">
    <source>
        <dbReference type="EMBL" id="MFC5753646.1"/>
    </source>
</evidence>
<dbReference type="RefSeq" id="WP_378290881.1">
    <property type="nucleotide sequence ID" value="NZ_JBHSON010000118.1"/>
</dbReference>
<keyword evidence="2" id="KW-1185">Reference proteome</keyword>
<organism evidence="1 2">
    <name type="scientific">Actinomadura rugatobispora</name>
    <dbReference type="NCBI Taxonomy" id="1994"/>
    <lineage>
        <taxon>Bacteria</taxon>
        <taxon>Bacillati</taxon>
        <taxon>Actinomycetota</taxon>
        <taxon>Actinomycetes</taxon>
        <taxon>Streptosporangiales</taxon>
        <taxon>Thermomonosporaceae</taxon>
        <taxon>Actinomadura</taxon>
    </lineage>
</organism>
<reference evidence="2" key="1">
    <citation type="journal article" date="2019" name="Int. J. Syst. Evol. Microbiol.">
        <title>The Global Catalogue of Microorganisms (GCM) 10K type strain sequencing project: providing services to taxonomists for standard genome sequencing and annotation.</title>
        <authorList>
            <consortium name="The Broad Institute Genomics Platform"/>
            <consortium name="The Broad Institute Genome Sequencing Center for Infectious Disease"/>
            <person name="Wu L."/>
            <person name="Ma J."/>
        </authorList>
    </citation>
    <scope>NUCLEOTIDE SEQUENCE [LARGE SCALE GENOMIC DNA]</scope>
    <source>
        <strain evidence="2">KCTC 42087</strain>
    </source>
</reference>
<dbReference type="Proteomes" id="UP001596074">
    <property type="component" value="Unassembled WGS sequence"/>
</dbReference>
<comment type="caution">
    <text evidence="1">The sequence shown here is derived from an EMBL/GenBank/DDBJ whole genome shotgun (WGS) entry which is preliminary data.</text>
</comment>
<gene>
    <name evidence="1" type="ORF">ACFPZN_49200</name>
</gene>
<name>A0ABW1AGL6_9ACTN</name>
<dbReference type="EMBL" id="JBHSON010000118">
    <property type="protein sequence ID" value="MFC5753646.1"/>
    <property type="molecule type" value="Genomic_DNA"/>
</dbReference>
<evidence type="ECO:0000313" key="2">
    <source>
        <dbReference type="Proteomes" id="UP001596074"/>
    </source>
</evidence>
<sequence length="74" mass="8117">MEGPRLEGDDRSGWSGAGYLGYHHVTTTRVDADAGGRWNRYAPNDPLQVTTAETVASNTDHLINDSCQKKNDEP</sequence>
<protein>
    <submittedName>
        <fullName evidence="1">Uncharacterized protein</fullName>
    </submittedName>
</protein>